<feature type="region of interest" description="Disordered" evidence="1">
    <location>
        <begin position="45"/>
        <end position="64"/>
    </location>
</feature>
<reference evidence="2 3" key="1">
    <citation type="submission" date="2016-05" db="EMBL/GenBank/DDBJ databases">
        <title>Comparative analysis of secretome profiles of manganese(II)-oxidizing ascomycete fungi.</title>
        <authorList>
            <consortium name="DOE Joint Genome Institute"/>
            <person name="Zeiner C.A."/>
            <person name="Purvine S.O."/>
            <person name="Zink E.M."/>
            <person name="Wu S."/>
            <person name="Pasa-Tolic L."/>
            <person name="Chaput D.L."/>
            <person name="Haridas S."/>
            <person name="Grigoriev I.V."/>
            <person name="Santelli C.M."/>
            <person name="Hansel C.M."/>
        </authorList>
    </citation>
    <scope>NUCLEOTIDE SEQUENCE [LARGE SCALE GENOMIC DNA]</scope>
    <source>
        <strain evidence="2 3">AP3s5-JAC2a</strain>
    </source>
</reference>
<sequence length="156" mass="16604">MTSNSPGFRASALLKSVSSRYSRGHGRPCAPPLMPLFNANITRDTRVRSSPRISKSGGHKPERRSRCARVHTAIYKCITDMCTVYATTSLAAPCRLQVPLGDRVCGCGRAASWQRGLAPTGTMDVAPACGMPVDCSLQTCTSVPLTAPIHNLANCA</sequence>
<gene>
    <name evidence="2" type="ORF">CC84DRAFT_384458</name>
</gene>
<keyword evidence="3" id="KW-1185">Reference proteome</keyword>
<accession>A0A177BZ56</accession>
<dbReference type="EMBL" id="KV441561">
    <property type="protein sequence ID" value="OAF99817.1"/>
    <property type="molecule type" value="Genomic_DNA"/>
</dbReference>
<protein>
    <submittedName>
        <fullName evidence="2">Uncharacterized protein</fullName>
    </submittedName>
</protein>
<name>A0A177BZ56_9PLEO</name>
<evidence type="ECO:0000313" key="3">
    <source>
        <dbReference type="Proteomes" id="UP000077069"/>
    </source>
</evidence>
<dbReference type="InParanoid" id="A0A177BZ56"/>
<organism evidence="2 3">
    <name type="scientific">Paraphaeosphaeria sporulosa</name>
    <dbReference type="NCBI Taxonomy" id="1460663"/>
    <lineage>
        <taxon>Eukaryota</taxon>
        <taxon>Fungi</taxon>
        <taxon>Dikarya</taxon>
        <taxon>Ascomycota</taxon>
        <taxon>Pezizomycotina</taxon>
        <taxon>Dothideomycetes</taxon>
        <taxon>Pleosporomycetidae</taxon>
        <taxon>Pleosporales</taxon>
        <taxon>Massarineae</taxon>
        <taxon>Didymosphaeriaceae</taxon>
        <taxon>Paraphaeosphaeria</taxon>
    </lineage>
</organism>
<dbReference type="RefSeq" id="XP_018030183.1">
    <property type="nucleotide sequence ID" value="XM_018185992.1"/>
</dbReference>
<evidence type="ECO:0000256" key="1">
    <source>
        <dbReference type="SAM" id="MobiDB-lite"/>
    </source>
</evidence>
<dbReference type="Proteomes" id="UP000077069">
    <property type="component" value="Unassembled WGS sequence"/>
</dbReference>
<dbReference type="GeneID" id="28769478"/>
<proteinExistence type="predicted"/>
<evidence type="ECO:0000313" key="2">
    <source>
        <dbReference type="EMBL" id="OAF99817.1"/>
    </source>
</evidence>
<dbReference type="AlphaFoldDB" id="A0A177BZ56"/>